<keyword evidence="4" id="KW-0732">Signal</keyword>
<keyword evidence="1" id="KW-0175">Coiled coil</keyword>
<keyword evidence="3" id="KW-0472">Membrane</keyword>
<feature type="chain" id="PRO_5044596722" evidence="4">
    <location>
        <begin position="21"/>
        <end position="422"/>
    </location>
</feature>
<dbReference type="OrthoDB" id="5845079at2759"/>
<evidence type="ECO:0000256" key="3">
    <source>
        <dbReference type="SAM" id="Phobius"/>
    </source>
</evidence>
<feature type="transmembrane region" description="Helical" evidence="3">
    <location>
        <begin position="297"/>
        <end position="318"/>
    </location>
</feature>
<dbReference type="Proteomes" id="UP000050761">
    <property type="component" value="Unassembled WGS sequence"/>
</dbReference>
<evidence type="ECO:0000313" key="6">
    <source>
        <dbReference type="Proteomes" id="UP000050761"/>
    </source>
</evidence>
<sequence length="422" mass="48631">MKGLMRFVAALIFFTVAIFARCEDATDIVQSILDVDRALADEIKSDLLQAKEKKDQLKSEISKELKNSVQQLKDALTGKLEQLHEIEQAYKAQDYSDKKQALNEWKAFVQGLNETKAAWKNRKAEKMEQIKKEKDELLNQLRAAYEKRKEEKAAEKEREKEQLRQAWQRATAKLQEIQEKLNDSSNLHKERREEMMEAMRATLEEIKAVVSREKAARDQKRQERHEKYEDVLNQVKSDLSARKDDLDALEDELKEKYALFKEKQSELKDMVQVIVWTFCLLSSLLVRITGVSAWQTVTWILLALCILLCVALIAMIVYQMSKLAIPLLGVDYVGASMWSIWTYELQRCPAAEHVSAVFSPLTIQHYGNLSFSFPPLQKPANVIRDPPPKFRQEKVIYTDDRKTPAPPVSSAPTVPIGDTQQF</sequence>
<feature type="transmembrane region" description="Helical" evidence="3">
    <location>
        <begin position="270"/>
        <end position="290"/>
    </location>
</feature>
<feature type="region of interest" description="Disordered" evidence="2">
    <location>
        <begin position="400"/>
        <end position="422"/>
    </location>
</feature>
<name>A0A3P8DVE5_HELPZ</name>
<keyword evidence="3" id="KW-1133">Transmembrane helix</keyword>
<evidence type="ECO:0000256" key="2">
    <source>
        <dbReference type="SAM" id="MobiDB-lite"/>
    </source>
</evidence>
<evidence type="ECO:0000313" key="5">
    <source>
        <dbReference type="EMBL" id="VDP00203.1"/>
    </source>
</evidence>
<evidence type="ECO:0000256" key="1">
    <source>
        <dbReference type="SAM" id="Coils"/>
    </source>
</evidence>
<evidence type="ECO:0000256" key="4">
    <source>
        <dbReference type="SAM" id="SignalP"/>
    </source>
</evidence>
<evidence type="ECO:0000313" key="7">
    <source>
        <dbReference type="WBParaSite" id="HPBE_0001460401-mRNA-1"/>
    </source>
</evidence>
<keyword evidence="6" id="KW-1185">Reference proteome</keyword>
<accession>A0A3P8DVE5</accession>
<feature type="coiled-coil region" evidence="1">
    <location>
        <begin position="40"/>
        <end position="266"/>
    </location>
</feature>
<dbReference type="WBParaSite" id="HPBE_0001460401-mRNA-1">
    <property type="protein sequence ID" value="HPBE_0001460401-mRNA-1"/>
    <property type="gene ID" value="HPBE_0001460401"/>
</dbReference>
<reference evidence="5 6" key="1">
    <citation type="submission" date="2018-11" db="EMBL/GenBank/DDBJ databases">
        <authorList>
            <consortium name="Pathogen Informatics"/>
        </authorList>
    </citation>
    <scope>NUCLEOTIDE SEQUENCE [LARGE SCALE GENOMIC DNA]</scope>
</reference>
<protein>
    <submittedName>
        <fullName evidence="7">Protein TolA</fullName>
    </submittedName>
</protein>
<feature type="signal peptide" evidence="4">
    <location>
        <begin position="1"/>
        <end position="20"/>
    </location>
</feature>
<dbReference type="AlphaFoldDB" id="A0A3P8DVE5"/>
<keyword evidence="3" id="KW-0812">Transmembrane</keyword>
<organism evidence="5">
    <name type="scientific">Heligmosomoides polygyrus</name>
    <name type="common">Parasitic roundworm</name>
    <dbReference type="NCBI Taxonomy" id="6339"/>
    <lineage>
        <taxon>Eukaryota</taxon>
        <taxon>Metazoa</taxon>
        <taxon>Ecdysozoa</taxon>
        <taxon>Nematoda</taxon>
        <taxon>Chromadorea</taxon>
        <taxon>Rhabditida</taxon>
        <taxon>Rhabditina</taxon>
        <taxon>Rhabditomorpha</taxon>
        <taxon>Strongyloidea</taxon>
        <taxon>Heligmosomidae</taxon>
        <taxon>Heligmosomoides</taxon>
    </lineage>
</organism>
<dbReference type="EMBL" id="UZAH01028446">
    <property type="protein sequence ID" value="VDP00203.1"/>
    <property type="molecule type" value="Genomic_DNA"/>
</dbReference>
<proteinExistence type="predicted"/>
<gene>
    <name evidence="5" type="ORF">HPBE_LOCUS14605</name>
</gene>
<reference evidence="7" key="2">
    <citation type="submission" date="2019-09" db="UniProtKB">
        <authorList>
            <consortium name="WormBaseParasite"/>
        </authorList>
    </citation>
    <scope>IDENTIFICATION</scope>
</reference>